<dbReference type="Pfam" id="PF24894">
    <property type="entry name" value="Hexapep_GlmU"/>
    <property type="match status" value="1"/>
</dbReference>
<dbReference type="InterPro" id="IPR005835">
    <property type="entry name" value="NTP_transferase_dom"/>
</dbReference>
<dbReference type="SUPFAM" id="SSF53448">
    <property type="entry name" value="Nucleotide-diphospho-sugar transferases"/>
    <property type="match status" value="1"/>
</dbReference>
<sequence length="396" mass="41682">MARPRILMLVLAGGAGGRLELLTEHRAKPAVPFGGAYRLIDVPLSNAHHSGIDDVWVIEQFHAASIADHLANGRPWDLDRTHGGLLILHPDPSVPGESWHRGTADALWRQAPLIREFAPEHLVVVSADAVYRLDYADVVRAHADARADVTMVTTRRPIEEAGRYGVVRVAGGRVTEYVYKPDEPATDLVATEVFVFAPGRTLDLLDEIAAKAGDDGPGDLGDALLPALVNEATAVEYRLGGYWRDLGTVPAYLAAHLELVGAQPPIRLDDPAWPMLAAQARHGAARVERGAEVVDVLLAPGARVGGRVERSVLSPDVVVHPGARVVDSVLLPGAVVERGAVVTAAIVDAGARIGAGARVEGERSDSGVVLVAAGARVAPGAVVAAGARVRRDEPAG</sequence>
<gene>
    <name evidence="7" type="ORF">HC031_30545</name>
</gene>
<evidence type="ECO:0000259" key="5">
    <source>
        <dbReference type="Pfam" id="PF00483"/>
    </source>
</evidence>
<accession>A0ABX0Y923</accession>
<dbReference type="RefSeq" id="WP_167928920.1">
    <property type="nucleotide sequence ID" value="NZ_JAATVY010000042.1"/>
</dbReference>
<evidence type="ECO:0000256" key="3">
    <source>
        <dbReference type="ARBA" id="ARBA00022695"/>
    </source>
</evidence>
<dbReference type="Gene3D" id="3.90.550.10">
    <property type="entry name" value="Spore Coat Polysaccharide Biosynthesis Protein SpsA, Chain A"/>
    <property type="match status" value="1"/>
</dbReference>
<feature type="domain" description="Glucose-1-phosphate adenylyltransferase/Bifunctional protein GlmU-like C-terminal hexapeptide" evidence="6">
    <location>
        <begin position="287"/>
        <end position="359"/>
    </location>
</feature>
<evidence type="ECO:0000259" key="6">
    <source>
        <dbReference type="Pfam" id="PF24894"/>
    </source>
</evidence>
<dbReference type="InterPro" id="IPR029044">
    <property type="entry name" value="Nucleotide-diphossugar_trans"/>
</dbReference>
<keyword evidence="3 7" id="KW-0548">Nucleotidyltransferase</keyword>
<comment type="caution">
    <text evidence="7">The sequence shown here is derived from an EMBL/GenBank/DDBJ whole genome shotgun (WGS) entry which is preliminary data.</text>
</comment>
<dbReference type="EMBL" id="JAATVY010000042">
    <property type="protein sequence ID" value="NJC74020.1"/>
    <property type="molecule type" value="Genomic_DNA"/>
</dbReference>
<dbReference type="InterPro" id="IPR011831">
    <property type="entry name" value="ADP-Glc_PPase"/>
</dbReference>
<dbReference type="SUPFAM" id="SSF51161">
    <property type="entry name" value="Trimeric LpxA-like enzymes"/>
    <property type="match status" value="1"/>
</dbReference>
<keyword evidence="4" id="KW-0320">Glycogen biosynthesis</keyword>
<comment type="similarity">
    <text evidence="1">Belongs to the bacterial/plant glucose-1-phosphate adenylyltransferase family.</text>
</comment>
<dbReference type="PANTHER" id="PTHR43523">
    <property type="entry name" value="GLUCOSE-1-PHOSPHATE ADENYLYLTRANSFERASE-RELATED"/>
    <property type="match status" value="1"/>
</dbReference>
<dbReference type="PANTHER" id="PTHR43523:SF2">
    <property type="entry name" value="GLUCOSE-1-PHOSPHATE ADENYLYLTRANSFERASE"/>
    <property type="match status" value="1"/>
</dbReference>
<proteinExistence type="inferred from homology"/>
<evidence type="ECO:0000256" key="1">
    <source>
        <dbReference type="ARBA" id="ARBA00010443"/>
    </source>
</evidence>
<dbReference type="CDD" id="cd04651">
    <property type="entry name" value="LbH_G1P_AT_C"/>
    <property type="match status" value="1"/>
</dbReference>
<keyword evidence="8" id="KW-1185">Reference proteome</keyword>
<name>A0ABX0Y923_9ACTN</name>
<dbReference type="CDD" id="cd02508">
    <property type="entry name" value="ADP_Glucose_PP"/>
    <property type="match status" value="1"/>
</dbReference>
<dbReference type="InterPro" id="IPR056818">
    <property type="entry name" value="GlmU/GlgC-like_hexapep"/>
</dbReference>
<feature type="domain" description="Nucleotidyl transferase" evidence="5">
    <location>
        <begin position="9"/>
        <end position="258"/>
    </location>
</feature>
<dbReference type="GO" id="GO:0016779">
    <property type="term" value="F:nucleotidyltransferase activity"/>
    <property type="evidence" value="ECO:0007669"/>
    <property type="project" value="UniProtKB-KW"/>
</dbReference>
<evidence type="ECO:0000256" key="2">
    <source>
        <dbReference type="ARBA" id="ARBA00022679"/>
    </source>
</evidence>
<organism evidence="7 8">
    <name type="scientific">Planosporangium thailandense</name>
    <dbReference type="NCBI Taxonomy" id="765197"/>
    <lineage>
        <taxon>Bacteria</taxon>
        <taxon>Bacillati</taxon>
        <taxon>Actinomycetota</taxon>
        <taxon>Actinomycetes</taxon>
        <taxon>Micromonosporales</taxon>
        <taxon>Micromonosporaceae</taxon>
        <taxon>Planosporangium</taxon>
    </lineage>
</organism>
<dbReference type="Gene3D" id="2.160.10.10">
    <property type="entry name" value="Hexapeptide repeat proteins"/>
    <property type="match status" value="1"/>
</dbReference>
<reference evidence="7 8" key="1">
    <citation type="submission" date="2020-03" db="EMBL/GenBank/DDBJ databases">
        <title>WGS of the type strain of Planosporangium spp.</title>
        <authorList>
            <person name="Thawai C."/>
        </authorList>
    </citation>
    <scope>NUCLEOTIDE SEQUENCE [LARGE SCALE GENOMIC DNA]</scope>
    <source>
        <strain evidence="7 8">TBRC 5610</strain>
    </source>
</reference>
<evidence type="ECO:0000313" key="8">
    <source>
        <dbReference type="Proteomes" id="UP000722989"/>
    </source>
</evidence>
<protein>
    <submittedName>
        <fullName evidence="7">Glucose-1-phosphate adenylyltransferase</fullName>
    </submittedName>
</protein>
<dbReference type="Pfam" id="PF00483">
    <property type="entry name" value="NTP_transferase"/>
    <property type="match status" value="1"/>
</dbReference>
<evidence type="ECO:0000313" key="7">
    <source>
        <dbReference type="EMBL" id="NJC74020.1"/>
    </source>
</evidence>
<dbReference type="InterPro" id="IPR011004">
    <property type="entry name" value="Trimer_LpxA-like_sf"/>
</dbReference>
<dbReference type="Proteomes" id="UP000722989">
    <property type="component" value="Unassembled WGS sequence"/>
</dbReference>
<evidence type="ECO:0000256" key="4">
    <source>
        <dbReference type="ARBA" id="ARBA00023056"/>
    </source>
</evidence>
<keyword evidence="2" id="KW-0808">Transferase</keyword>